<dbReference type="EMBL" id="WSRP01000001">
    <property type="protein sequence ID" value="MVX55599.1"/>
    <property type="molecule type" value="Genomic_DNA"/>
</dbReference>
<dbReference type="AlphaFoldDB" id="A0A6L6YFK0"/>
<organism evidence="2 3">
    <name type="scientific">Parasutterella muris</name>
    <dbReference type="NCBI Taxonomy" id="2565572"/>
    <lineage>
        <taxon>Bacteria</taxon>
        <taxon>Pseudomonadati</taxon>
        <taxon>Pseudomonadota</taxon>
        <taxon>Betaproteobacteria</taxon>
        <taxon>Burkholderiales</taxon>
        <taxon>Sutterellaceae</taxon>
        <taxon>Parasutterella</taxon>
    </lineage>
</organism>
<dbReference type="InterPro" id="IPR032126">
    <property type="entry name" value="LydA_holin"/>
</dbReference>
<dbReference type="Proteomes" id="UP000472580">
    <property type="component" value="Unassembled WGS sequence"/>
</dbReference>
<evidence type="ECO:0008006" key="4">
    <source>
        <dbReference type="Google" id="ProtNLM"/>
    </source>
</evidence>
<keyword evidence="1" id="KW-1133">Transmembrane helix</keyword>
<evidence type="ECO:0000313" key="3">
    <source>
        <dbReference type="Proteomes" id="UP000472580"/>
    </source>
</evidence>
<dbReference type="Pfam" id="PF16083">
    <property type="entry name" value="Phage_holin_3_3"/>
    <property type="match status" value="1"/>
</dbReference>
<comment type="caution">
    <text evidence="2">The sequence shown here is derived from an EMBL/GenBank/DDBJ whole genome shotgun (WGS) entry which is preliminary data.</text>
</comment>
<evidence type="ECO:0000313" key="2">
    <source>
        <dbReference type="EMBL" id="MVX55599.1"/>
    </source>
</evidence>
<keyword evidence="3" id="KW-1185">Reference proteome</keyword>
<proteinExistence type="predicted"/>
<reference evidence="2 3" key="1">
    <citation type="submission" date="2019-12" db="EMBL/GenBank/DDBJ databases">
        <title>Microbes associate with the intestines of laboratory mice.</title>
        <authorList>
            <person name="Navarre W."/>
            <person name="Wong E."/>
        </authorList>
    </citation>
    <scope>NUCLEOTIDE SEQUENCE [LARGE SCALE GENOMIC DNA]</scope>
    <source>
        <strain evidence="2 3">NM82_D38</strain>
    </source>
</reference>
<feature type="transmembrane region" description="Helical" evidence="1">
    <location>
        <begin position="49"/>
        <end position="67"/>
    </location>
</feature>
<evidence type="ECO:0000256" key="1">
    <source>
        <dbReference type="SAM" id="Phobius"/>
    </source>
</evidence>
<accession>A0A6L6YFK0</accession>
<feature type="transmembrane region" description="Helical" evidence="1">
    <location>
        <begin position="73"/>
        <end position="94"/>
    </location>
</feature>
<keyword evidence="1" id="KW-0472">Membrane</keyword>
<keyword evidence="1" id="KW-0812">Transmembrane</keyword>
<gene>
    <name evidence="2" type="ORF">E5987_00035</name>
</gene>
<dbReference type="RefSeq" id="WP_160334036.1">
    <property type="nucleotide sequence ID" value="NZ_WSRP01000001.1"/>
</dbReference>
<protein>
    <recommendedName>
        <fullName evidence="4">Holin</fullName>
    </recommendedName>
</protein>
<feature type="transmembrane region" description="Helical" evidence="1">
    <location>
        <begin position="6"/>
        <end position="28"/>
    </location>
</feature>
<name>A0A6L6YFK0_9BURK</name>
<sequence>MIKHTDLINTLIACVGGLGLIAGLLRYVDDWREKRKEKPIEFSVLEAMWEALSGGVTAIGVFWILQGNGVNELAAVGISFMAAYLGVRIIAYYVKKFLDNRLGAKS</sequence>